<gene>
    <name evidence="1" type="ORF">ABL78_7632</name>
</gene>
<accession>A0A0N0P376</accession>
<organism evidence="1 2">
    <name type="scientific">Leptomonas seymouri</name>
    <dbReference type="NCBI Taxonomy" id="5684"/>
    <lineage>
        <taxon>Eukaryota</taxon>
        <taxon>Discoba</taxon>
        <taxon>Euglenozoa</taxon>
        <taxon>Kinetoplastea</taxon>
        <taxon>Metakinetoplastina</taxon>
        <taxon>Trypanosomatida</taxon>
        <taxon>Trypanosomatidae</taxon>
        <taxon>Leishmaniinae</taxon>
        <taxon>Leptomonas</taxon>
    </lineage>
</organism>
<evidence type="ECO:0000313" key="1">
    <source>
        <dbReference type="EMBL" id="KPI83337.1"/>
    </source>
</evidence>
<proteinExistence type="predicted"/>
<evidence type="ECO:0000313" key="2">
    <source>
        <dbReference type="Proteomes" id="UP000038009"/>
    </source>
</evidence>
<dbReference type="OrthoDB" id="270128at2759"/>
<dbReference type="EMBL" id="LJSK01000392">
    <property type="protein sequence ID" value="KPI83337.1"/>
    <property type="molecule type" value="Genomic_DNA"/>
</dbReference>
<dbReference type="VEuPathDB" id="TriTrypDB:Lsey_0392_0040"/>
<sequence length="485" mass="56591">MSFGRTAVLLRPYSRVAFSKRSQAGGVNLNKGALTQRELGDSFTEPEVYRNKANITAVLKTHRKERRLLDEERQRSLMDKLKLDVNTEEALRSGRRLPQTAAEMQAVQSSDDAVAATVHDTGDYCTTMRNLMRREVDRRDHVADKFAQPPTSREFYQLFRKLRANDDDDEKVEGHHRRLVEVHGVYPSSRMDAFMLDDDTYFPDWVHALPYSLRDRVKYGSLGLTEEDEALRVRLARMPRDARLREWARLKKSKEYRAAAEETLSLAELRDVRQGKRRFHWLQRKRQKRAAMLRRMAMRKPEGYEQWPSSVTDFSQRIAFIAQHVENGLQTRGEWPLSRDALTQAKIKRRQDEAQRTFLMTAAEKKISRAAGSGGNMHGGMHELLHSLDHPEKRYKKLSRKTYANRVNAIVHGDQDEHGRKYRKMHNLATRRVRPYNSLAEMALEKEVRKEPLVNISGLHHTDDEHWSRYQKSWVDGMPSQRYGA</sequence>
<comment type="caution">
    <text evidence="1">The sequence shown here is derived from an EMBL/GenBank/DDBJ whole genome shotgun (WGS) entry which is preliminary data.</text>
</comment>
<dbReference type="OMA" id="YSQRIAF"/>
<dbReference type="Proteomes" id="UP000038009">
    <property type="component" value="Unassembled WGS sequence"/>
</dbReference>
<dbReference type="AlphaFoldDB" id="A0A0N0P376"/>
<name>A0A0N0P376_LEPSE</name>
<protein>
    <submittedName>
        <fullName evidence="1">Uncharacterized protein</fullName>
    </submittedName>
</protein>
<keyword evidence="2" id="KW-1185">Reference proteome</keyword>
<reference evidence="1 2" key="1">
    <citation type="journal article" date="2015" name="PLoS Pathog.">
        <title>Leptomonas seymouri: Adaptations to the Dixenous Life Cycle Analyzed by Genome Sequencing, Transcriptome Profiling and Co-infection with Leishmania donovani.</title>
        <authorList>
            <person name="Kraeva N."/>
            <person name="Butenko A."/>
            <person name="Hlavacova J."/>
            <person name="Kostygov A."/>
            <person name="Myskova J."/>
            <person name="Grybchuk D."/>
            <person name="Lestinova T."/>
            <person name="Votypka J."/>
            <person name="Volf P."/>
            <person name="Opperdoes F."/>
            <person name="Flegontov P."/>
            <person name="Lukes J."/>
            <person name="Yurchenko V."/>
        </authorList>
    </citation>
    <scope>NUCLEOTIDE SEQUENCE [LARGE SCALE GENOMIC DNA]</scope>
    <source>
        <strain evidence="1 2">ATCC 30220</strain>
    </source>
</reference>
<dbReference type="CDD" id="cd22990">
    <property type="entry name" value="mt-LAF21-like"/>
    <property type="match status" value="1"/>
</dbReference>